<dbReference type="FunCoup" id="A0A1X2HA52">
    <property type="interactions" value="430"/>
</dbReference>
<keyword evidence="3" id="KW-1185">Reference proteome</keyword>
<feature type="domain" description="Rhodanese" evidence="1">
    <location>
        <begin position="69"/>
        <end position="166"/>
    </location>
</feature>
<evidence type="ECO:0000259" key="1">
    <source>
        <dbReference type="PROSITE" id="PS50206"/>
    </source>
</evidence>
<evidence type="ECO:0000313" key="3">
    <source>
        <dbReference type="Proteomes" id="UP000242180"/>
    </source>
</evidence>
<dbReference type="OrthoDB" id="566238at2759"/>
<dbReference type="SMART" id="SM00450">
    <property type="entry name" value="RHOD"/>
    <property type="match status" value="1"/>
</dbReference>
<protein>
    <submittedName>
        <fullName evidence="2">Rhodanese-like domain-containing protein</fullName>
    </submittedName>
</protein>
<dbReference type="OMA" id="YEGSWTD"/>
<dbReference type="PANTHER" id="PTHR44086:SF10">
    <property type="entry name" value="THIOSULFATE SULFURTRANSFERASE_RHODANESE-LIKE DOMAIN-CONTAINING PROTEIN 3"/>
    <property type="match status" value="1"/>
</dbReference>
<dbReference type="STRING" id="13706.A0A1X2HA52"/>
<organism evidence="2 3">
    <name type="scientific">Syncephalastrum racemosum</name>
    <name type="common">Filamentous fungus</name>
    <dbReference type="NCBI Taxonomy" id="13706"/>
    <lineage>
        <taxon>Eukaryota</taxon>
        <taxon>Fungi</taxon>
        <taxon>Fungi incertae sedis</taxon>
        <taxon>Mucoromycota</taxon>
        <taxon>Mucoromycotina</taxon>
        <taxon>Mucoromycetes</taxon>
        <taxon>Mucorales</taxon>
        <taxon>Syncephalastraceae</taxon>
        <taxon>Syncephalastrum</taxon>
    </lineage>
</organism>
<dbReference type="AlphaFoldDB" id="A0A1X2HA52"/>
<dbReference type="SUPFAM" id="SSF52821">
    <property type="entry name" value="Rhodanese/Cell cycle control phosphatase"/>
    <property type="match status" value="1"/>
</dbReference>
<dbReference type="PROSITE" id="PS50206">
    <property type="entry name" value="RHODANESE_3"/>
    <property type="match status" value="1"/>
</dbReference>
<reference evidence="2 3" key="1">
    <citation type="submission" date="2016-07" db="EMBL/GenBank/DDBJ databases">
        <title>Pervasive Adenine N6-methylation of Active Genes in Fungi.</title>
        <authorList>
            <consortium name="DOE Joint Genome Institute"/>
            <person name="Mondo S.J."/>
            <person name="Dannebaum R.O."/>
            <person name="Kuo R.C."/>
            <person name="Labutti K."/>
            <person name="Haridas S."/>
            <person name="Kuo A."/>
            <person name="Salamov A."/>
            <person name="Ahrendt S.R."/>
            <person name="Lipzen A."/>
            <person name="Sullivan W."/>
            <person name="Andreopoulos W.B."/>
            <person name="Clum A."/>
            <person name="Lindquist E."/>
            <person name="Daum C."/>
            <person name="Ramamoorthy G.K."/>
            <person name="Gryganskyi A."/>
            <person name="Culley D."/>
            <person name="Magnuson J.K."/>
            <person name="James T.Y."/>
            <person name="O'Malley M.A."/>
            <person name="Stajich J.E."/>
            <person name="Spatafora J.W."/>
            <person name="Visel A."/>
            <person name="Grigoriev I.V."/>
        </authorList>
    </citation>
    <scope>NUCLEOTIDE SEQUENCE [LARGE SCALE GENOMIC DNA]</scope>
    <source>
        <strain evidence="2 3">NRRL 2496</strain>
    </source>
</reference>
<gene>
    <name evidence="2" type="ORF">BCR43DRAFT_493123</name>
</gene>
<dbReference type="Pfam" id="PF00581">
    <property type="entry name" value="Rhodanese"/>
    <property type="match status" value="1"/>
</dbReference>
<dbReference type="GO" id="GO:0005739">
    <property type="term" value="C:mitochondrion"/>
    <property type="evidence" value="ECO:0007669"/>
    <property type="project" value="TreeGrafter"/>
</dbReference>
<sequence>MLRHIGRLARATSSLHHQTPRASNFIKPYYPLRLANPALFVRHYSVNDKQDPKPFTVDFEKIHEIIRQNDKKYRLIDVREPNELMQGQIPMSKNLPLSAFTVAWDASPDDFLNTFNFDKPDKTDEIIVYCQAGIRSAKAADYLRQLGYSSVHNYPGSWADYFEKTSKL</sequence>
<dbReference type="InterPro" id="IPR036873">
    <property type="entry name" value="Rhodanese-like_dom_sf"/>
</dbReference>
<dbReference type="InParanoid" id="A0A1X2HA52"/>
<name>A0A1X2HA52_SYNRA</name>
<evidence type="ECO:0000313" key="2">
    <source>
        <dbReference type="EMBL" id="ORY95522.1"/>
    </source>
</evidence>
<dbReference type="GO" id="GO:0004792">
    <property type="term" value="F:thiosulfate-cyanide sulfurtransferase activity"/>
    <property type="evidence" value="ECO:0007669"/>
    <property type="project" value="TreeGrafter"/>
</dbReference>
<dbReference type="Proteomes" id="UP000242180">
    <property type="component" value="Unassembled WGS sequence"/>
</dbReference>
<accession>A0A1X2HA52</accession>
<proteinExistence type="predicted"/>
<dbReference type="Gene3D" id="3.40.250.10">
    <property type="entry name" value="Rhodanese-like domain"/>
    <property type="match status" value="1"/>
</dbReference>
<comment type="caution">
    <text evidence="2">The sequence shown here is derived from an EMBL/GenBank/DDBJ whole genome shotgun (WGS) entry which is preliminary data.</text>
</comment>
<dbReference type="EMBL" id="MCGN01000006">
    <property type="protein sequence ID" value="ORY95522.1"/>
    <property type="molecule type" value="Genomic_DNA"/>
</dbReference>
<dbReference type="InterPro" id="IPR001763">
    <property type="entry name" value="Rhodanese-like_dom"/>
</dbReference>
<dbReference type="PANTHER" id="PTHR44086">
    <property type="entry name" value="THIOSULFATE SULFURTRANSFERASE RDL2, MITOCHONDRIAL-RELATED"/>
    <property type="match status" value="1"/>
</dbReference>